<keyword evidence="3" id="KW-1185">Reference proteome</keyword>
<feature type="region of interest" description="Disordered" evidence="1">
    <location>
        <begin position="91"/>
        <end position="126"/>
    </location>
</feature>
<gene>
    <name evidence="2" type="ORF">B0T11DRAFT_332039</name>
</gene>
<sequence>MCVPVICNWTCNHVHTIIYRCRGTPRGSPQAQIDRCMERQAATNGYWETFIEEPCPICAERERARRREMRRRAREAEIAASTAMAFAAIEPRRGFTNGNNTPAAPRARPDRDNRAAAAGTNEEGRLQEAAARHLRPLESNYLQNVGRAGGNFPVQMTPSQIWHSYQ</sequence>
<evidence type="ECO:0000256" key="1">
    <source>
        <dbReference type="SAM" id="MobiDB-lite"/>
    </source>
</evidence>
<accession>A0A8K0TD37</accession>
<reference evidence="2" key="1">
    <citation type="journal article" date="2021" name="Nat. Commun.">
        <title>Genetic determinants of endophytism in the Arabidopsis root mycobiome.</title>
        <authorList>
            <person name="Mesny F."/>
            <person name="Miyauchi S."/>
            <person name="Thiergart T."/>
            <person name="Pickel B."/>
            <person name="Atanasova L."/>
            <person name="Karlsson M."/>
            <person name="Huettel B."/>
            <person name="Barry K.W."/>
            <person name="Haridas S."/>
            <person name="Chen C."/>
            <person name="Bauer D."/>
            <person name="Andreopoulos W."/>
            <person name="Pangilinan J."/>
            <person name="LaButti K."/>
            <person name="Riley R."/>
            <person name="Lipzen A."/>
            <person name="Clum A."/>
            <person name="Drula E."/>
            <person name="Henrissat B."/>
            <person name="Kohler A."/>
            <person name="Grigoriev I.V."/>
            <person name="Martin F.M."/>
            <person name="Hacquard S."/>
        </authorList>
    </citation>
    <scope>NUCLEOTIDE SEQUENCE</scope>
    <source>
        <strain evidence="2">MPI-CAGE-AT-0016</strain>
    </source>
</reference>
<organism evidence="2 3">
    <name type="scientific">Plectosphaerella cucumerina</name>
    <dbReference type="NCBI Taxonomy" id="40658"/>
    <lineage>
        <taxon>Eukaryota</taxon>
        <taxon>Fungi</taxon>
        <taxon>Dikarya</taxon>
        <taxon>Ascomycota</taxon>
        <taxon>Pezizomycotina</taxon>
        <taxon>Sordariomycetes</taxon>
        <taxon>Hypocreomycetidae</taxon>
        <taxon>Glomerellales</taxon>
        <taxon>Plectosphaerellaceae</taxon>
        <taxon>Plectosphaerella</taxon>
    </lineage>
</organism>
<dbReference type="Proteomes" id="UP000813385">
    <property type="component" value="Unassembled WGS sequence"/>
</dbReference>
<dbReference type="EMBL" id="JAGPXD010000005">
    <property type="protein sequence ID" value="KAH7354174.1"/>
    <property type="molecule type" value="Genomic_DNA"/>
</dbReference>
<evidence type="ECO:0000313" key="3">
    <source>
        <dbReference type="Proteomes" id="UP000813385"/>
    </source>
</evidence>
<proteinExistence type="predicted"/>
<dbReference type="AlphaFoldDB" id="A0A8K0TD37"/>
<comment type="caution">
    <text evidence="2">The sequence shown here is derived from an EMBL/GenBank/DDBJ whole genome shotgun (WGS) entry which is preliminary data.</text>
</comment>
<protein>
    <submittedName>
        <fullName evidence="2">Uncharacterized protein</fullName>
    </submittedName>
</protein>
<evidence type="ECO:0000313" key="2">
    <source>
        <dbReference type="EMBL" id="KAH7354174.1"/>
    </source>
</evidence>
<dbReference type="OrthoDB" id="4829615at2759"/>
<name>A0A8K0TD37_9PEZI</name>
<feature type="compositionally biased region" description="Low complexity" evidence="1">
    <location>
        <begin position="96"/>
        <end position="106"/>
    </location>
</feature>